<organism evidence="2 3">
    <name type="scientific">Gossypium darwinii</name>
    <name type="common">Darwin's cotton</name>
    <name type="synonym">Gossypium barbadense var. darwinii</name>
    <dbReference type="NCBI Taxonomy" id="34276"/>
    <lineage>
        <taxon>Eukaryota</taxon>
        <taxon>Viridiplantae</taxon>
        <taxon>Streptophyta</taxon>
        <taxon>Embryophyta</taxon>
        <taxon>Tracheophyta</taxon>
        <taxon>Spermatophyta</taxon>
        <taxon>Magnoliopsida</taxon>
        <taxon>eudicotyledons</taxon>
        <taxon>Gunneridae</taxon>
        <taxon>Pentapetalae</taxon>
        <taxon>rosids</taxon>
        <taxon>malvids</taxon>
        <taxon>Malvales</taxon>
        <taxon>Malvaceae</taxon>
        <taxon>Malvoideae</taxon>
        <taxon>Gossypium</taxon>
    </lineage>
</organism>
<accession>A0A5D2C5W3</accession>
<sequence>MTKTHLHRDKIKVGGDKCQRGKKKMTVENKFGDTCQAKEKSEPKQRSQEEEEQKVKRDGF</sequence>
<protein>
    <submittedName>
        <fullName evidence="2">Uncharacterized protein</fullName>
    </submittedName>
</protein>
<dbReference type="EMBL" id="CM017706">
    <property type="protein sequence ID" value="TYG64987.1"/>
    <property type="molecule type" value="Genomic_DNA"/>
</dbReference>
<evidence type="ECO:0000256" key="1">
    <source>
        <dbReference type="SAM" id="MobiDB-lite"/>
    </source>
</evidence>
<reference evidence="2 3" key="1">
    <citation type="submission" date="2019-06" db="EMBL/GenBank/DDBJ databases">
        <title>WGS assembly of Gossypium darwinii.</title>
        <authorList>
            <person name="Chen Z.J."/>
            <person name="Sreedasyam A."/>
            <person name="Ando A."/>
            <person name="Song Q."/>
            <person name="De L."/>
            <person name="Hulse-Kemp A."/>
            <person name="Ding M."/>
            <person name="Ye W."/>
            <person name="Kirkbride R."/>
            <person name="Jenkins J."/>
            <person name="Plott C."/>
            <person name="Lovell J."/>
            <person name="Lin Y.-M."/>
            <person name="Vaughn R."/>
            <person name="Liu B."/>
            <person name="Li W."/>
            <person name="Simpson S."/>
            <person name="Scheffler B."/>
            <person name="Saski C."/>
            <person name="Grover C."/>
            <person name="Hu G."/>
            <person name="Conover J."/>
            <person name="Carlson J."/>
            <person name="Shu S."/>
            <person name="Boston L."/>
            <person name="Williams M."/>
            <person name="Peterson D."/>
            <person name="Mcgee K."/>
            <person name="Jones D."/>
            <person name="Wendel J."/>
            <person name="Stelly D."/>
            <person name="Grimwood J."/>
            <person name="Schmutz J."/>
        </authorList>
    </citation>
    <scope>NUCLEOTIDE SEQUENCE [LARGE SCALE GENOMIC DNA]</scope>
    <source>
        <strain evidence="2">1808015.09</strain>
    </source>
</reference>
<feature type="compositionally biased region" description="Basic residues" evidence="1">
    <location>
        <begin position="1"/>
        <end position="10"/>
    </location>
</feature>
<dbReference type="Proteomes" id="UP000323506">
    <property type="component" value="Chromosome D06"/>
</dbReference>
<name>A0A5D2C5W3_GOSDA</name>
<keyword evidence="3" id="KW-1185">Reference proteome</keyword>
<dbReference type="AlphaFoldDB" id="A0A5D2C5W3"/>
<evidence type="ECO:0000313" key="2">
    <source>
        <dbReference type="EMBL" id="TYG64987.1"/>
    </source>
</evidence>
<feature type="compositionally biased region" description="Basic and acidic residues" evidence="1">
    <location>
        <begin position="11"/>
        <end position="60"/>
    </location>
</feature>
<proteinExistence type="predicted"/>
<feature type="region of interest" description="Disordered" evidence="1">
    <location>
        <begin position="1"/>
        <end position="60"/>
    </location>
</feature>
<gene>
    <name evidence="2" type="ORF">ES288_D06G149600v1</name>
</gene>
<evidence type="ECO:0000313" key="3">
    <source>
        <dbReference type="Proteomes" id="UP000323506"/>
    </source>
</evidence>